<dbReference type="Gene3D" id="3.40.50.300">
    <property type="entry name" value="P-loop containing nucleotide triphosphate hydrolases"/>
    <property type="match status" value="1"/>
</dbReference>
<evidence type="ECO:0000256" key="2">
    <source>
        <dbReference type="ARBA" id="ARBA00022448"/>
    </source>
</evidence>
<dbReference type="GO" id="GO:0034040">
    <property type="term" value="F:ATPase-coupled lipid transmembrane transporter activity"/>
    <property type="evidence" value="ECO:0007669"/>
    <property type="project" value="TreeGrafter"/>
</dbReference>
<dbReference type="SUPFAM" id="SSF90123">
    <property type="entry name" value="ABC transporter transmembrane region"/>
    <property type="match status" value="1"/>
</dbReference>
<dbReference type="InterPro" id="IPR003593">
    <property type="entry name" value="AAA+_ATPase"/>
</dbReference>
<feature type="transmembrane region" description="Helical" evidence="9">
    <location>
        <begin position="71"/>
        <end position="92"/>
    </location>
</feature>
<feature type="domain" description="ABC transporter" evidence="10">
    <location>
        <begin position="347"/>
        <end position="576"/>
    </location>
</feature>
<gene>
    <name evidence="12" type="ORF">VLK81_09365</name>
</gene>
<dbReference type="AlphaFoldDB" id="A0AAW9MSV4"/>
<evidence type="ECO:0000256" key="7">
    <source>
        <dbReference type="ARBA" id="ARBA00022989"/>
    </source>
</evidence>
<feature type="domain" description="ABC transmembrane type-1" evidence="11">
    <location>
        <begin position="28"/>
        <end position="316"/>
    </location>
</feature>
<keyword evidence="4 9" id="KW-0812">Transmembrane</keyword>
<comment type="caution">
    <text evidence="12">The sequence shown here is derived from an EMBL/GenBank/DDBJ whole genome shotgun (WGS) entry which is preliminary data.</text>
</comment>
<feature type="transmembrane region" description="Helical" evidence="9">
    <location>
        <begin position="168"/>
        <end position="188"/>
    </location>
</feature>
<keyword evidence="5" id="KW-0547">Nucleotide-binding</keyword>
<name>A0AAW9MSV4_9FIRM</name>
<dbReference type="Pfam" id="PF00005">
    <property type="entry name" value="ABC_tran"/>
    <property type="match status" value="1"/>
</dbReference>
<keyword evidence="2" id="KW-0813">Transport</keyword>
<keyword evidence="13" id="KW-1185">Reference proteome</keyword>
<keyword evidence="3" id="KW-1003">Cell membrane</keyword>
<dbReference type="FunFam" id="3.40.50.300:FF:000221">
    <property type="entry name" value="Multidrug ABC transporter ATP-binding protein"/>
    <property type="match status" value="1"/>
</dbReference>
<dbReference type="Gene3D" id="1.20.1560.10">
    <property type="entry name" value="ABC transporter type 1, transmembrane domain"/>
    <property type="match status" value="1"/>
</dbReference>
<dbReference type="InterPro" id="IPR036640">
    <property type="entry name" value="ABC1_TM_sf"/>
</dbReference>
<keyword evidence="7 9" id="KW-1133">Transmembrane helix</keyword>
<organism evidence="12 13">
    <name type="scientific">Citroniella saccharovorans</name>
    <dbReference type="NCBI Taxonomy" id="2053367"/>
    <lineage>
        <taxon>Bacteria</taxon>
        <taxon>Bacillati</taxon>
        <taxon>Bacillota</taxon>
        <taxon>Tissierellia</taxon>
        <taxon>Tissierellales</taxon>
        <taxon>Peptoniphilaceae</taxon>
        <taxon>Citroniella</taxon>
    </lineage>
</organism>
<dbReference type="PROSITE" id="PS50929">
    <property type="entry name" value="ABC_TM1F"/>
    <property type="match status" value="1"/>
</dbReference>
<evidence type="ECO:0000256" key="8">
    <source>
        <dbReference type="ARBA" id="ARBA00023136"/>
    </source>
</evidence>
<evidence type="ECO:0000256" key="4">
    <source>
        <dbReference type="ARBA" id="ARBA00022692"/>
    </source>
</evidence>
<dbReference type="PROSITE" id="PS50893">
    <property type="entry name" value="ABC_TRANSPORTER_2"/>
    <property type="match status" value="1"/>
</dbReference>
<dbReference type="EMBL" id="JAYKOT010000003">
    <property type="protein sequence ID" value="MEB3430191.1"/>
    <property type="molecule type" value="Genomic_DNA"/>
</dbReference>
<dbReference type="RefSeq" id="WP_324620381.1">
    <property type="nucleotide sequence ID" value="NZ_JAYKOT010000003.1"/>
</dbReference>
<evidence type="ECO:0000256" key="5">
    <source>
        <dbReference type="ARBA" id="ARBA00022741"/>
    </source>
</evidence>
<dbReference type="PANTHER" id="PTHR24221">
    <property type="entry name" value="ATP-BINDING CASSETTE SUB-FAMILY B"/>
    <property type="match status" value="1"/>
</dbReference>
<feature type="transmembrane region" description="Helical" evidence="9">
    <location>
        <begin position="258"/>
        <end position="276"/>
    </location>
</feature>
<feature type="transmembrane region" description="Helical" evidence="9">
    <location>
        <begin position="24"/>
        <end position="51"/>
    </location>
</feature>
<accession>A0AAW9MSV4</accession>
<dbReference type="PANTHER" id="PTHR24221:SF430">
    <property type="entry name" value="MULTIDRUG RESISTANCE ABC TRANSPORTER ATP-BINDING_PERMEASE PROTEIN YHEH-RELATED"/>
    <property type="match status" value="1"/>
</dbReference>
<dbReference type="GO" id="GO:0005886">
    <property type="term" value="C:plasma membrane"/>
    <property type="evidence" value="ECO:0007669"/>
    <property type="project" value="UniProtKB-SubCell"/>
</dbReference>
<evidence type="ECO:0000256" key="3">
    <source>
        <dbReference type="ARBA" id="ARBA00022475"/>
    </source>
</evidence>
<sequence>MEDKKIRDKFVSEKLFYYMKLEKLYLGLGIIFSTIRTFLEMLGPFIIGYILDNLIVKDISSIDILEIIKYLLLYLAVYILTGIILNLTTLSFQKAANNITLRIQKDVYKKVSAFPISYFDSLNAGSIVSRITNDTNRLKRMFSLVLSDIFTSSMMAVGIFIVLLVNNWVPALLIATLFPLVALIFIDLRKKTSLYTREVRKNVSILNAKINENIQNMEVINSFNKEDYIKEEFDEYNDKIFKTQLKHSKLRSYSGYRAIDSLAYVATILILLYFGLGKIKGLYPVSVGSLYIVLDYSQKIFNNLNRVVTRYTEFEQAYASGRHALEILKLDEEVDSNNELTQNNGSVSFDSVSFAYDKKYVLEDINLNVESGKTVAFVGQTGSGKSTIINLLLNFYTPQKGRIYLDGTDISKVSKDSLRREMAVVLQDSFIFKGTIKDNICLEEDFSDSQVENSLRDLGADILLKKGIHTELLEKANNLSAGEKQLISFARAYIRNPKILILDEATSNIDTESEILIQKAIEKLKENRTTFMIAHRLSTIKDADEIIVLQNGKIISRGSHEYLLENSSYYHKLYLESTRKNNMEF</sequence>
<comment type="subcellular location">
    <subcellularLocation>
        <location evidence="1">Cell membrane</location>
        <topology evidence="1">Multi-pass membrane protein</topology>
    </subcellularLocation>
</comment>
<evidence type="ECO:0000259" key="11">
    <source>
        <dbReference type="PROSITE" id="PS50929"/>
    </source>
</evidence>
<dbReference type="InterPro" id="IPR017871">
    <property type="entry name" value="ABC_transporter-like_CS"/>
</dbReference>
<dbReference type="InterPro" id="IPR039421">
    <property type="entry name" value="Type_1_exporter"/>
</dbReference>
<dbReference type="GO" id="GO:0016887">
    <property type="term" value="F:ATP hydrolysis activity"/>
    <property type="evidence" value="ECO:0007669"/>
    <property type="project" value="InterPro"/>
</dbReference>
<dbReference type="PROSITE" id="PS00211">
    <property type="entry name" value="ABC_TRANSPORTER_1"/>
    <property type="match status" value="1"/>
</dbReference>
<dbReference type="SUPFAM" id="SSF52540">
    <property type="entry name" value="P-loop containing nucleoside triphosphate hydrolases"/>
    <property type="match status" value="1"/>
</dbReference>
<dbReference type="Proteomes" id="UP001357733">
    <property type="component" value="Unassembled WGS sequence"/>
</dbReference>
<evidence type="ECO:0000256" key="9">
    <source>
        <dbReference type="SAM" id="Phobius"/>
    </source>
</evidence>
<evidence type="ECO:0000259" key="10">
    <source>
        <dbReference type="PROSITE" id="PS50893"/>
    </source>
</evidence>
<dbReference type="GO" id="GO:0005524">
    <property type="term" value="F:ATP binding"/>
    <property type="evidence" value="ECO:0007669"/>
    <property type="project" value="UniProtKB-KW"/>
</dbReference>
<dbReference type="Pfam" id="PF00664">
    <property type="entry name" value="ABC_membrane"/>
    <property type="match status" value="1"/>
</dbReference>
<dbReference type="InterPro" id="IPR011527">
    <property type="entry name" value="ABC1_TM_dom"/>
</dbReference>
<evidence type="ECO:0000256" key="6">
    <source>
        <dbReference type="ARBA" id="ARBA00022840"/>
    </source>
</evidence>
<dbReference type="CDD" id="cd18544">
    <property type="entry name" value="ABC_6TM_TmrA_like"/>
    <property type="match status" value="1"/>
</dbReference>
<dbReference type="InterPro" id="IPR027417">
    <property type="entry name" value="P-loop_NTPase"/>
</dbReference>
<proteinExistence type="predicted"/>
<evidence type="ECO:0000313" key="13">
    <source>
        <dbReference type="Proteomes" id="UP001357733"/>
    </source>
</evidence>
<reference evidence="12 13" key="1">
    <citation type="submission" date="2024-01" db="EMBL/GenBank/DDBJ databases">
        <title>Complete genome sequence of Citroniella saccharovorans strain M6.X9, isolated from human fecal sample.</title>
        <authorList>
            <person name="Cheng G."/>
            <person name="Westerholm M."/>
            <person name="Schnurer A."/>
        </authorList>
    </citation>
    <scope>NUCLEOTIDE SEQUENCE [LARGE SCALE GENOMIC DNA]</scope>
    <source>
        <strain evidence="12 13">DSM 29873</strain>
    </source>
</reference>
<evidence type="ECO:0000256" key="1">
    <source>
        <dbReference type="ARBA" id="ARBA00004651"/>
    </source>
</evidence>
<keyword evidence="6 12" id="KW-0067">ATP-binding</keyword>
<protein>
    <submittedName>
        <fullName evidence="12">ABC transporter ATP-binding protein</fullName>
    </submittedName>
</protein>
<dbReference type="InterPro" id="IPR003439">
    <property type="entry name" value="ABC_transporter-like_ATP-bd"/>
</dbReference>
<dbReference type="GO" id="GO:0140359">
    <property type="term" value="F:ABC-type transporter activity"/>
    <property type="evidence" value="ECO:0007669"/>
    <property type="project" value="InterPro"/>
</dbReference>
<evidence type="ECO:0000313" key="12">
    <source>
        <dbReference type="EMBL" id="MEB3430191.1"/>
    </source>
</evidence>
<feature type="transmembrane region" description="Helical" evidence="9">
    <location>
        <begin position="141"/>
        <end position="162"/>
    </location>
</feature>
<dbReference type="SMART" id="SM00382">
    <property type="entry name" value="AAA"/>
    <property type="match status" value="1"/>
</dbReference>
<keyword evidence="8 9" id="KW-0472">Membrane</keyword>